<dbReference type="Proteomes" id="UP001595805">
    <property type="component" value="Unassembled WGS sequence"/>
</dbReference>
<evidence type="ECO:0000256" key="1">
    <source>
        <dbReference type="SAM" id="MobiDB-lite"/>
    </source>
</evidence>
<evidence type="ECO:0000313" key="3">
    <source>
        <dbReference type="EMBL" id="MFC3880407.1"/>
    </source>
</evidence>
<name>A0ABV8AUA6_9BACT</name>
<dbReference type="RefSeq" id="WP_377905766.1">
    <property type="nucleotide sequence ID" value="NZ_JBHRZS010000007.1"/>
</dbReference>
<keyword evidence="2" id="KW-0472">Membrane</keyword>
<reference evidence="4" key="1">
    <citation type="journal article" date="2019" name="Int. J. Syst. Evol. Microbiol.">
        <title>The Global Catalogue of Microorganisms (GCM) 10K type strain sequencing project: providing services to taxonomists for standard genome sequencing and annotation.</title>
        <authorList>
            <consortium name="The Broad Institute Genomics Platform"/>
            <consortium name="The Broad Institute Genome Sequencing Center for Infectious Disease"/>
            <person name="Wu L."/>
            <person name="Ma J."/>
        </authorList>
    </citation>
    <scope>NUCLEOTIDE SEQUENCE [LARGE SCALE GENOMIC DNA]</scope>
    <source>
        <strain evidence="4">CCUG 60523</strain>
    </source>
</reference>
<organism evidence="3 4">
    <name type="scientific">Algoriphagus namhaensis</name>
    <dbReference type="NCBI Taxonomy" id="915353"/>
    <lineage>
        <taxon>Bacteria</taxon>
        <taxon>Pseudomonadati</taxon>
        <taxon>Bacteroidota</taxon>
        <taxon>Cytophagia</taxon>
        <taxon>Cytophagales</taxon>
        <taxon>Cyclobacteriaceae</taxon>
        <taxon>Algoriphagus</taxon>
    </lineage>
</organism>
<evidence type="ECO:0000313" key="4">
    <source>
        <dbReference type="Proteomes" id="UP001595805"/>
    </source>
</evidence>
<sequence length="327" mass="36028">MKNLKTYVLAFGVLVMLFAADNLEAQRMRGGGRGSVRPATSRPAPSRTSQARPASRPTNSRATTSRPSSSSTRQIPKNSSSKATVNGGSSRVTNRKESNSKVSSVKDNRVGNNNINSGNTNIGNNNRVNIDNSRNISVNVRNTNNRAYRPPYRPYPRPPYFYGGFGFSCFRPYYYHPYTPFYWGPVWHPWGFFVATLAVTAVVVSVNNQDYHYDEGVFYVQDGDGYVVVEAPQGATVKVIPSDAKEVEVSPTVNNYYYGNTYYEKADGGYTVVPPPAGAVVDALPEGGEEVKIGDETYVKIGDTYYLPVQVDGKNMYEIASVEPAEE</sequence>
<gene>
    <name evidence="3" type="ORF">ACFOSV_09485</name>
</gene>
<comment type="caution">
    <text evidence="3">The sequence shown here is derived from an EMBL/GenBank/DDBJ whole genome shotgun (WGS) entry which is preliminary data.</text>
</comment>
<feature type="region of interest" description="Disordered" evidence="1">
    <location>
        <begin position="28"/>
        <end position="130"/>
    </location>
</feature>
<feature type="compositionally biased region" description="Polar residues" evidence="1">
    <location>
        <begin position="74"/>
        <end position="92"/>
    </location>
</feature>
<feature type="compositionally biased region" description="Basic and acidic residues" evidence="1">
    <location>
        <begin position="94"/>
        <end position="109"/>
    </location>
</feature>
<evidence type="ECO:0000256" key="2">
    <source>
        <dbReference type="SAM" id="Phobius"/>
    </source>
</evidence>
<keyword evidence="4" id="KW-1185">Reference proteome</keyword>
<dbReference type="EMBL" id="JBHRZS010000007">
    <property type="protein sequence ID" value="MFC3880407.1"/>
    <property type="molecule type" value="Genomic_DNA"/>
</dbReference>
<dbReference type="Pfam" id="PF20125">
    <property type="entry name" value="DUF6515"/>
    <property type="match status" value="1"/>
</dbReference>
<accession>A0ABV8AUA6</accession>
<feature type="transmembrane region" description="Helical" evidence="2">
    <location>
        <begin position="6"/>
        <end position="23"/>
    </location>
</feature>
<feature type="compositionally biased region" description="Low complexity" evidence="1">
    <location>
        <begin position="54"/>
        <end position="73"/>
    </location>
</feature>
<dbReference type="InterPro" id="IPR045398">
    <property type="entry name" value="DUF6515"/>
</dbReference>
<keyword evidence="2" id="KW-0812">Transmembrane</keyword>
<protein>
    <submittedName>
        <fullName evidence="3">DUF6515 family protein</fullName>
    </submittedName>
</protein>
<feature type="compositionally biased region" description="Low complexity" evidence="1">
    <location>
        <begin position="110"/>
        <end position="130"/>
    </location>
</feature>
<keyword evidence="2" id="KW-1133">Transmembrane helix</keyword>
<proteinExistence type="predicted"/>